<dbReference type="OMA" id="CRVFLAK"/>
<reference evidence="2" key="1">
    <citation type="journal article" date="2010" name="Genome Biol.">
        <title>Genome sequence of the necrotrophic plant pathogen Pythium ultimum reveals original pathogenicity mechanisms and effector repertoire.</title>
        <authorList>
            <person name="Levesque C.A."/>
            <person name="Brouwer H."/>
            <person name="Cano L."/>
            <person name="Hamilton J.P."/>
            <person name="Holt C."/>
            <person name="Huitema E."/>
            <person name="Raffaele S."/>
            <person name="Robideau G.P."/>
            <person name="Thines M."/>
            <person name="Win J."/>
            <person name="Zerillo M.M."/>
            <person name="Beakes G.W."/>
            <person name="Boore J.L."/>
            <person name="Busam D."/>
            <person name="Dumas B."/>
            <person name="Ferriera S."/>
            <person name="Fuerstenberg S.I."/>
            <person name="Gachon C.M."/>
            <person name="Gaulin E."/>
            <person name="Govers F."/>
            <person name="Grenville-Briggs L."/>
            <person name="Horner N."/>
            <person name="Hostetler J."/>
            <person name="Jiang R.H."/>
            <person name="Johnson J."/>
            <person name="Krajaejun T."/>
            <person name="Lin H."/>
            <person name="Meijer H.J."/>
            <person name="Moore B."/>
            <person name="Morris P."/>
            <person name="Phuntmart V."/>
            <person name="Puiu D."/>
            <person name="Shetty J."/>
            <person name="Stajich J.E."/>
            <person name="Tripathy S."/>
            <person name="Wawra S."/>
            <person name="van West P."/>
            <person name="Whitty B.R."/>
            <person name="Coutinho P.M."/>
            <person name="Henrissat B."/>
            <person name="Martin F."/>
            <person name="Thomas P.D."/>
            <person name="Tyler B.M."/>
            <person name="De Vries R.P."/>
            <person name="Kamoun S."/>
            <person name="Yandell M."/>
            <person name="Tisserat N."/>
            <person name="Buell C.R."/>
        </authorList>
    </citation>
    <scope>NUCLEOTIDE SEQUENCE</scope>
    <source>
        <strain evidence="2">DAOM:BR144</strain>
    </source>
</reference>
<proteinExistence type="predicted"/>
<dbReference type="Proteomes" id="UP000019132">
    <property type="component" value="Unassembled WGS sequence"/>
</dbReference>
<accession>K3WXI4</accession>
<keyword evidence="2" id="KW-1185">Reference proteome</keyword>
<reference evidence="2" key="2">
    <citation type="submission" date="2010-04" db="EMBL/GenBank/DDBJ databases">
        <authorList>
            <person name="Buell R."/>
            <person name="Hamilton J."/>
            <person name="Hostetler J."/>
        </authorList>
    </citation>
    <scope>NUCLEOTIDE SEQUENCE [LARGE SCALE GENOMIC DNA]</scope>
    <source>
        <strain evidence="2">DAOM:BR144</strain>
    </source>
</reference>
<evidence type="ECO:0000313" key="2">
    <source>
        <dbReference type="Proteomes" id="UP000019132"/>
    </source>
</evidence>
<dbReference type="AlphaFoldDB" id="K3WXI4"/>
<organism evidence="1 2">
    <name type="scientific">Globisporangium ultimum (strain ATCC 200006 / CBS 805.95 / DAOM BR144)</name>
    <name type="common">Pythium ultimum</name>
    <dbReference type="NCBI Taxonomy" id="431595"/>
    <lineage>
        <taxon>Eukaryota</taxon>
        <taxon>Sar</taxon>
        <taxon>Stramenopiles</taxon>
        <taxon>Oomycota</taxon>
        <taxon>Peronosporomycetes</taxon>
        <taxon>Pythiales</taxon>
        <taxon>Pythiaceae</taxon>
        <taxon>Globisporangium</taxon>
    </lineage>
</organism>
<reference evidence="1" key="3">
    <citation type="submission" date="2015-02" db="UniProtKB">
        <authorList>
            <consortium name="EnsemblProtists"/>
        </authorList>
    </citation>
    <scope>IDENTIFICATION</scope>
    <source>
        <strain evidence="1">DAOM BR144</strain>
    </source>
</reference>
<dbReference type="InParanoid" id="K3WXI4"/>
<dbReference type="VEuPathDB" id="FungiDB:PYU1_G009664"/>
<dbReference type="HOGENOM" id="CLU_2445660_0_0_1"/>
<evidence type="ECO:0000313" key="1">
    <source>
        <dbReference type="EnsemblProtists" id="PYU1_T009682"/>
    </source>
</evidence>
<evidence type="ECO:0008006" key="3">
    <source>
        <dbReference type="Google" id="ProtNLM"/>
    </source>
</evidence>
<dbReference type="EMBL" id="GL376615">
    <property type="status" value="NOT_ANNOTATED_CDS"/>
    <property type="molecule type" value="Genomic_DNA"/>
</dbReference>
<name>K3WXI4_GLOUD</name>
<dbReference type="EnsemblProtists" id="PYU1_T009682">
    <property type="protein sequence ID" value="PYU1_T009682"/>
    <property type="gene ID" value="PYU1_G009664"/>
</dbReference>
<protein>
    <recommendedName>
        <fullName evidence="3">Integrase catalytic domain-containing protein</fullName>
    </recommendedName>
</protein>
<dbReference type="eggNOG" id="KOG0017">
    <property type="taxonomic scope" value="Eukaryota"/>
</dbReference>
<sequence>MAKDPMSGTDHKRASCLTCVQGKKTKNRQSQCDSGEDSPIDRTGGVICSDLKSSMTPRDRLGSRYIINLIDHKSDYCRVFLAKTKDTAAN</sequence>